<protein>
    <submittedName>
        <fullName evidence="3">Alpha/beta fold hydrolase</fullName>
    </submittedName>
</protein>
<accession>A0ABV6C4N8</accession>
<feature type="compositionally biased region" description="Basic and acidic residues" evidence="1">
    <location>
        <begin position="317"/>
        <end position="331"/>
    </location>
</feature>
<name>A0ABV6C4N8_9ACTN</name>
<feature type="domain" description="AB hydrolase-1" evidence="2">
    <location>
        <begin position="52"/>
        <end position="303"/>
    </location>
</feature>
<dbReference type="Gene3D" id="3.40.50.1820">
    <property type="entry name" value="alpha/beta hydrolase"/>
    <property type="match status" value="1"/>
</dbReference>
<dbReference type="EMBL" id="JBHLYQ010000131">
    <property type="protein sequence ID" value="MFC0082660.1"/>
    <property type="molecule type" value="Genomic_DNA"/>
</dbReference>
<reference evidence="3 4" key="1">
    <citation type="submission" date="2024-09" db="EMBL/GenBank/DDBJ databases">
        <authorList>
            <person name="Sun Q."/>
            <person name="Mori K."/>
        </authorList>
    </citation>
    <scope>NUCLEOTIDE SEQUENCE [LARGE SCALE GENOMIC DNA]</scope>
    <source>
        <strain evidence="3 4">JCM 15389</strain>
    </source>
</reference>
<evidence type="ECO:0000259" key="2">
    <source>
        <dbReference type="Pfam" id="PF12697"/>
    </source>
</evidence>
<dbReference type="PANTHER" id="PTHR43798">
    <property type="entry name" value="MONOACYLGLYCEROL LIPASE"/>
    <property type="match status" value="1"/>
</dbReference>
<dbReference type="InterPro" id="IPR000073">
    <property type="entry name" value="AB_hydrolase_1"/>
</dbReference>
<organism evidence="3 4">
    <name type="scientific">Aciditerrimonas ferrireducens</name>
    <dbReference type="NCBI Taxonomy" id="667306"/>
    <lineage>
        <taxon>Bacteria</taxon>
        <taxon>Bacillati</taxon>
        <taxon>Actinomycetota</taxon>
        <taxon>Acidimicrobiia</taxon>
        <taxon>Acidimicrobiales</taxon>
        <taxon>Acidimicrobiaceae</taxon>
        <taxon>Aciditerrimonas</taxon>
    </lineage>
</organism>
<dbReference type="RefSeq" id="WP_248106888.1">
    <property type="nucleotide sequence ID" value="NZ_JAKHEX010000007.1"/>
</dbReference>
<dbReference type="PRINTS" id="PR00111">
    <property type="entry name" value="ABHYDROLASE"/>
</dbReference>
<dbReference type="PANTHER" id="PTHR43798:SF5">
    <property type="entry name" value="MONOACYLGLYCEROL LIPASE ABHD6"/>
    <property type="match status" value="1"/>
</dbReference>
<dbReference type="InterPro" id="IPR050266">
    <property type="entry name" value="AB_hydrolase_sf"/>
</dbReference>
<keyword evidence="3" id="KW-0378">Hydrolase</keyword>
<feature type="region of interest" description="Disordered" evidence="1">
    <location>
        <begin position="311"/>
        <end position="331"/>
    </location>
</feature>
<dbReference type="SUPFAM" id="SSF53474">
    <property type="entry name" value="alpha/beta-Hydrolases"/>
    <property type="match status" value="1"/>
</dbReference>
<evidence type="ECO:0000313" key="4">
    <source>
        <dbReference type="Proteomes" id="UP001589788"/>
    </source>
</evidence>
<dbReference type="Proteomes" id="UP001589788">
    <property type="component" value="Unassembled WGS sequence"/>
</dbReference>
<sequence length="331" mass="35289">MGVDAGWTDEGAWAEASRLRPAVLVEPYRLTDGTQLALHRWPVPATPVEPSVLLVHGLASNARLWDAVAACLVAAGHPVVAVDLRGHGRSAKPATGYGTDQVAGDLAEVLASLARTDPDHFDRPVVAGQSWGGNVVVELAVQHPELLRGVVGVDGGVIDLQARFPDADACFAALAPPPLAGRRLEEVEAALRRFHPGWPEGALQAALDNLEVRDDGTVAPRLPRDRHMAILAGLWAHRPLERIRVLTVPLLLLMADDGQGSAWSADKRATVAQVVAAHPGVLVRWFEPADHDVHAQHPGAVAGALGDFARQVADQRPTAEERVEAPEDARR</sequence>
<proteinExistence type="predicted"/>
<gene>
    <name evidence="3" type="ORF">ACFFRE_11005</name>
</gene>
<evidence type="ECO:0000256" key="1">
    <source>
        <dbReference type="SAM" id="MobiDB-lite"/>
    </source>
</evidence>
<dbReference type="Pfam" id="PF12697">
    <property type="entry name" value="Abhydrolase_6"/>
    <property type="match status" value="1"/>
</dbReference>
<dbReference type="InterPro" id="IPR029058">
    <property type="entry name" value="AB_hydrolase_fold"/>
</dbReference>
<keyword evidence="4" id="KW-1185">Reference proteome</keyword>
<comment type="caution">
    <text evidence="3">The sequence shown here is derived from an EMBL/GenBank/DDBJ whole genome shotgun (WGS) entry which is preliminary data.</text>
</comment>
<dbReference type="GO" id="GO:0016787">
    <property type="term" value="F:hydrolase activity"/>
    <property type="evidence" value="ECO:0007669"/>
    <property type="project" value="UniProtKB-KW"/>
</dbReference>
<evidence type="ECO:0000313" key="3">
    <source>
        <dbReference type="EMBL" id="MFC0082660.1"/>
    </source>
</evidence>